<dbReference type="Proteomes" id="UP000199668">
    <property type="component" value="Unassembled WGS sequence"/>
</dbReference>
<evidence type="ECO:0000313" key="2">
    <source>
        <dbReference type="EMBL" id="SFL88788.1"/>
    </source>
</evidence>
<dbReference type="EMBL" id="FOTY01000007">
    <property type="protein sequence ID" value="SFL88788.1"/>
    <property type="molecule type" value="Genomic_DNA"/>
</dbReference>
<evidence type="ECO:0000259" key="1">
    <source>
        <dbReference type="Pfam" id="PF12645"/>
    </source>
</evidence>
<feature type="domain" description="Helix-turn-helix conjugative transposon-like" evidence="1">
    <location>
        <begin position="6"/>
        <end position="61"/>
    </location>
</feature>
<dbReference type="STRING" id="266892.SAMN04488054_10796"/>
<reference evidence="2 3" key="1">
    <citation type="submission" date="2016-10" db="EMBL/GenBank/DDBJ databases">
        <authorList>
            <person name="de Groot N.N."/>
        </authorList>
    </citation>
    <scope>NUCLEOTIDE SEQUENCE [LARGE SCALE GENOMIC DNA]</scope>
    <source>
        <strain evidence="2 3">CGMCC 1.6134</strain>
    </source>
</reference>
<dbReference type="RefSeq" id="WP_090926510.1">
    <property type="nucleotide sequence ID" value="NZ_FOTY01000007.1"/>
</dbReference>
<gene>
    <name evidence="2" type="ORF">SAMN04488054_10796</name>
</gene>
<accession>A0A1I4LCJ3</accession>
<keyword evidence="3" id="KW-1185">Reference proteome</keyword>
<evidence type="ECO:0000313" key="3">
    <source>
        <dbReference type="Proteomes" id="UP000199668"/>
    </source>
</evidence>
<dbReference type="AlphaFoldDB" id="A0A1I4LCJ3"/>
<organism evidence="2 3">
    <name type="scientific">Salibacterium qingdaonense</name>
    <dbReference type="NCBI Taxonomy" id="266892"/>
    <lineage>
        <taxon>Bacteria</taxon>
        <taxon>Bacillati</taxon>
        <taxon>Bacillota</taxon>
        <taxon>Bacilli</taxon>
        <taxon>Bacillales</taxon>
        <taxon>Bacillaceae</taxon>
    </lineage>
</organism>
<dbReference type="Gene3D" id="1.10.1740.10">
    <property type="match status" value="1"/>
</dbReference>
<protein>
    <submittedName>
        <fullName evidence="2">Helix-turn-helix domain-containing protein</fullName>
    </submittedName>
</protein>
<proteinExistence type="predicted"/>
<name>A0A1I4LCJ3_9BACI</name>
<dbReference type="OrthoDB" id="2453202at2"/>
<sequence>MIITLTLIQEARQQDEKAIQRIIDQFEPFMEQCLAQTHAHEKEDLRQDLRLSCIECIHSFENMDSPGFFTFCRELDTRK</sequence>
<dbReference type="InterPro" id="IPR024760">
    <property type="entry name" value="HTH_dom_conjug_TS-like"/>
</dbReference>
<dbReference type="Pfam" id="PF12645">
    <property type="entry name" value="HTH_16"/>
    <property type="match status" value="1"/>
</dbReference>